<gene>
    <name evidence="1" type="primary">CDC6</name>
    <name evidence="1" type="ORF">H2198_001430</name>
</gene>
<organism evidence="1 2">
    <name type="scientific">Neophaeococcomyces mojaviensis</name>
    <dbReference type="NCBI Taxonomy" id="3383035"/>
    <lineage>
        <taxon>Eukaryota</taxon>
        <taxon>Fungi</taxon>
        <taxon>Dikarya</taxon>
        <taxon>Ascomycota</taxon>
        <taxon>Pezizomycotina</taxon>
        <taxon>Eurotiomycetes</taxon>
        <taxon>Chaetothyriomycetidae</taxon>
        <taxon>Chaetothyriales</taxon>
        <taxon>Chaetothyriales incertae sedis</taxon>
        <taxon>Neophaeococcomyces</taxon>
    </lineage>
</organism>
<evidence type="ECO:0000313" key="1">
    <source>
        <dbReference type="EMBL" id="KAJ9662296.1"/>
    </source>
</evidence>
<protein>
    <submittedName>
        <fullName evidence="1">AAA ATPase</fullName>
    </submittedName>
</protein>
<dbReference type="EMBL" id="JAPDRQ010000016">
    <property type="protein sequence ID" value="KAJ9662296.1"/>
    <property type="molecule type" value="Genomic_DNA"/>
</dbReference>
<proteinExistence type="predicted"/>
<sequence>MAASVLGKRSRRAIEREEVASPLPPRKRVTRRSTPQIFEDAAVAEPHHVGQQNNVSTRSGASRIQRTKKSFLKQQPQESYSNVPEDVEIYDAPSINPEQDENRSPLDLCVSTPSTKRFRNVVDTTPSTPKHRVRTLGGLLTPRTPRSVDALKPRPQNIYAQARQLFAHSAAPAKLVGRDTERQQLRDFVTKAKETGCGGCKYVSGPPGTGKSALVQEVLKDFEDDVDVRISIVNCAALKTTTQVYGKMLEDLTSDSTSSKTPAETRLRRLFTSKSTKSTYVVMLDEVDSLVDVECEILYTIFEWALQPSSSLTLIGIANALDLTDRFLPRLKLKGLKPQLLPFLPYTAQQISGIVADKLRTLLPKDTTAAMDFVPCIHPAAIQLCGKKIASQTGDLRKAFNLIRRAIDQAEKEALSKSALASPSKQPLGELTNTTTQVSPSLPSTPLRLASFTAENAPRATIAHVAKLASSIFNNGTLSRLSGLNLQQKAVLCSIISKENKGQERSPFITPTKSANKAPTVGELFLKYTWLCKRDDGLLQALKDTEFRDVVASLETLGLVHESKARSSSLLTPSSSSWMSRNGDNRQIASAVAEKEMRESLTGPGADLLRRLLDEF</sequence>
<comment type="caution">
    <text evidence="1">The sequence shown here is derived from an EMBL/GenBank/DDBJ whole genome shotgun (WGS) entry which is preliminary data.</text>
</comment>
<keyword evidence="2" id="KW-1185">Reference proteome</keyword>
<reference evidence="1" key="1">
    <citation type="submission" date="2022-10" db="EMBL/GenBank/DDBJ databases">
        <title>Culturing micro-colonial fungi from biological soil crusts in the Mojave desert and describing Neophaeococcomyces mojavensis, and introducing the new genera and species Taxawa tesnikishii.</title>
        <authorList>
            <person name="Kurbessoian T."/>
            <person name="Stajich J.E."/>
        </authorList>
    </citation>
    <scope>NUCLEOTIDE SEQUENCE</scope>
    <source>
        <strain evidence="1">JES_112</strain>
    </source>
</reference>
<accession>A0ACC3AGZ2</accession>
<evidence type="ECO:0000313" key="2">
    <source>
        <dbReference type="Proteomes" id="UP001172386"/>
    </source>
</evidence>
<dbReference type="Proteomes" id="UP001172386">
    <property type="component" value="Unassembled WGS sequence"/>
</dbReference>
<name>A0ACC3AGZ2_9EURO</name>